<proteinExistence type="predicted"/>
<evidence type="ECO:0000313" key="1">
    <source>
        <dbReference type="EMBL" id="EET80304.1"/>
    </source>
</evidence>
<comment type="caution">
    <text evidence="1">The sequence shown here is derived from an EMBL/GenBank/DDBJ whole genome shotgun (WGS) entry which is preliminary data.</text>
</comment>
<dbReference type="GeneID" id="74354595"/>
<dbReference type="Proteomes" id="UP000003107">
    <property type="component" value="Unassembled WGS sequence"/>
</dbReference>
<organism evidence="1 2">
    <name type="scientific">Campylobacter showae RM3277</name>
    <dbReference type="NCBI Taxonomy" id="553219"/>
    <lineage>
        <taxon>Bacteria</taxon>
        <taxon>Pseudomonadati</taxon>
        <taxon>Campylobacterota</taxon>
        <taxon>Epsilonproteobacteria</taxon>
        <taxon>Campylobacterales</taxon>
        <taxon>Campylobacteraceae</taxon>
        <taxon>Campylobacter</taxon>
    </lineage>
</organism>
<protein>
    <submittedName>
        <fullName evidence="1">Uncharacterized protein</fullName>
    </submittedName>
</protein>
<keyword evidence="2" id="KW-1185">Reference proteome</keyword>
<dbReference type="EMBL" id="ACVQ01000013">
    <property type="protein sequence ID" value="EET80304.1"/>
    <property type="molecule type" value="Genomic_DNA"/>
</dbReference>
<sequence>MIYKNRGEFGGNNAGFAFLNLTTSSFKFDVKFKTLNLTNACAS</sequence>
<name>C6REC8_9BACT</name>
<evidence type="ECO:0000313" key="2">
    <source>
        <dbReference type="Proteomes" id="UP000003107"/>
    </source>
</evidence>
<dbReference type="RefSeq" id="WP_002947402.1">
    <property type="nucleotide sequence ID" value="NZ_ACVQ01000013.1"/>
</dbReference>
<accession>C6REC8</accession>
<reference evidence="1 2" key="1">
    <citation type="submission" date="2009-07" db="EMBL/GenBank/DDBJ databases">
        <authorList>
            <person name="Madupu R."/>
            <person name="Sebastian Y."/>
            <person name="Durkin A.S."/>
            <person name="Torralba M."/>
            <person name="Methe B."/>
            <person name="Sutton G.G."/>
            <person name="Strausberg R.L."/>
            <person name="Nelson K.E."/>
        </authorList>
    </citation>
    <scope>NUCLEOTIDE SEQUENCE [LARGE SCALE GENOMIC DNA]</scope>
    <source>
        <strain evidence="1 2">RM3277</strain>
    </source>
</reference>
<dbReference type="AlphaFoldDB" id="C6REC8"/>
<dbReference type="STRING" id="553219.CAMSH0001_2020"/>
<gene>
    <name evidence="1" type="ORF">CAMSH0001_2020</name>
</gene>